<comment type="caution">
    <text evidence="5">The sequence shown here is derived from an EMBL/GenBank/DDBJ whole genome shotgun (WGS) entry which is preliminary data.</text>
</comment>
<dbReference type="PANTHER" id="PTHR12526:SF510">
    <property type="entry name" value="D-INOSITOL 3-PHOSPHATE GLYCOSYLTRANSFERASE"/>
    <property type="match status" value="1"/>
</dbReference>
<dbReference type="EMBL" id="BSFP01000006">
    <property type="protein sequence ID" value="GLL00059.1"/>
    <property type="molecule type" value="Genomic_DNA"/>
</dbReference>
<evidence type="ECO:0000256" key="2">
    <source>
        <dbReference type="ARBA" id="ARBA00022679"/>
    </source>
</evidence>
<dbReference type="Pfam" id="PF00534">
    <property type="entry name" value="Glycos_transf_1"/>
    <property type="match status" value="1"/>
</dbReference>
<evidence type="ECO:0000259" key="3">
    <source>
        <dbReference type="Pfam" id="PF00534"/>
    </source>
</evidence>
<dbReference type="InterPro" id="IPR001296">
    <property type="entry name" value="Glyco_trans_1"/>
</dbReference>
<organism evidence="5 6">
    <name type="scientific">Dactylosporangium matsuzakiense</name>
    <dbReference type="NCBI Taxonomy" id="53360"/>
    <lineage>
        <taxon>Bacteria</taxon>
        <taxon>Bacillati</taxon>
        <taxon>Actinomycetota</taxon>
        <taxon>Actinomycetes</taxon>
        <taxon>Micromonosporales</taxon>
        <taxon>Micromonosporaceae</taxon>
        <taxon>Dactylosporangium</taxon>
    </lineage>
</organism>
<evidence type="ECO:0000259" key="4">
    <source>
        <dbReference type="Pfam" id="PF13579"/>
    </source>
</evidence>
<keyword evidence="1" id="KW-0328">Glycosyltransferase</keyword>
<dbReference type="Proteomes" id="UP001143480">
    <property type="component" value="Unassembled WGS sequence"/>
</dbReference>
<dbReference type="RefSeq" id="WP_261962829.1">
    <property type="nucleotide sequence ID" value="NZ_BAAAXA010000001.1"/>
</dbReference>
<dbReference type="Pfam" id="PF13579">
    <property type="entry name" value="Glyco_trans_4_4"/>
    <property type="match status" value="1"/>
</dbReference>
<dbReference type="InterPro" id="IPR028098">
    <property type="entry name" value="Glyco_trans_4-like_N"/>
</dbReference>
<evidence type="ECO:0000313" key="5">
    <source>
        <dbReference type="EMBL" id="GLL00059.1"/>
    </source>
</evidence>
<accession>A0A9W6NK91</accession>
<reference evidence="5" key="1">
    <citation type="journal article" date="2014" name="Int. J. Syst. Evol. Microbiol.">
        <title>Complete genome sequence of Corynebacterium casei LMG S-19264T (=DSM 44701T), isolated from a smear-ripened cheese.</title>
        <authorList>
            <consortium name="US DOE Joint Genome Institute (JGI-PGF)"/>
            <person name="Walter F."/>
            <person name="Albersmeier A."/>
            <person name="Kalinowski J."/>
            <person name="Ruckert C."/>
        </authorList>
    </citation>
    <scope>NUCLEOTIDE SEQUENCE</scope>
    <source>
        <strain evidence="5">VKM Ac-1321</strain>
    </source>
</reference>
<gene>
    <name evidence="5" type="ORF">GCM10017581_017990</name>
</gene>
<evidence type="ECO:0000313" key="6">
    <source>
        <dbReference type="Proteomes" id="UP001143480"/>
    </source>
</evidence>
<feature type="domain" description="Glycosyl transferase family 1" evidence="3">
    <location>
        <begin position="241"/>
        <end position="402"/>
    </location>
</feature>
<protein>
    <recommendedName>
        <fullName evidence="7">2-deoxystreptamine N-acetyl-D-glucosaminyltransferase/2-deoxystreptamine glucosyltransferase</fullName>
    </recommendedName>
</protein>
<dbReference type="SUPFAM" id="SSF53756">
    <property type="entry name" value="UDP-Glycosyltransferase/glycogen phosphorylase"/>
    <property type="match status" value="1"/>
</dbReference>
<dbReference type="CDD" id="cd03819">
    <property type="entry name" value="GT4_WavL-like"/>
    <property type="match status" value="1"/>
</dbReference>
<dbReference type="Gene3D" id="3.40.50.2000">
    <property type="entry name" value="Glycogen Phosphorylase B"/>
    <property type="match status" value="2"/>
</dbReference>
<dbReference type="AlphaFoldDB" id="A0A9W6NK91"/>
<proteinExistence type="predicted"/>
<name>A0A9W6NK91_9ACTN</name>
<sequence length="442" mass="47710">MPSSDADSPRAGLHVLRLTPYYYLAGRELTHRELQYEPIGGMQVQIMQTTEQLSELGVRQTVVFPRRPGMPSAVQLDERTRFELLSPPVAPIPTRSKGYVGLLVSWGLALVAWCVGQRLRGRHRQYSVIHMHCSELPWTFLFAVLARWVLRRPLALTVHCSALVTFHPETLAGRLLIGPARFFERVAVRRAEAVVVLTQRVRDAYLGLGLTDAGRVHVVPDGVRLADFRPGPDETTSPDEAPDPAAEPTVLYCGRFAPEKGWADYVDAAGILIGAGFAGRFVMCGDGNELSRCRTQLRQLGIEDRVDLLGHLDRPDIARTMRRATVVVIPSRHEEMGGTVLEALTAARPVVVTDVGGLPTVVGHGAAGLIVPPCDPPALAAAIREVLGAPELAARLGEAGAQRAAGYDLEAVTRRLLDVYTAVTDAAAPAQPARPAAGVSAA</sequence>
<evidence type="ECO:0000256" key="1">
    <source>
        <dbReference type="ARBA" id="ARBA00022676"/>
    </source>
</evidence>
<dbReference type="PANTHER" id="PTHR12526">
    <property type="entry name" value="GLYCOSYLTRANSFERASE"/>
    <property type="match status" value="1"/>
</dbReference>
<feature type="domain" description="Glycosyltransferase subfamily 4-like N-terminal" evidence="4">
    <location>
        <begin position="40"/>
        <end position="222"/>
    </location>
</feature>
<dbReference type="GO" id="GO:0016757">
    <property type="term" value="F:glycosyltransferase activity"/>
    <property type="evidence" value="ECO:0007669"/>
    <property type="project" value="UniProtKB-KW"/>
</dbReference>
<evidence type="ECO:0008006" key="7">
    <source>
        <dbReference type="Google" id="ProtNLM"/>
    </source>
</evidence>
<keyword evidence="6" id="KW-1185">Reference proteome</keyword>
<reference evidence="5" key="2">
    <citation type="submission" date="2023-01" db="EMBL/GenBank/DDBJ databases">
        <authorList>
            <person name="Sun Q."/>
            <person name="Evtushenko L."/>
        </authorList>
    </citation>
    <scope>NUCLEOTIDE SEQUENCE</scope>
    <source>
        <strain evidence="5">VKM Ac-1321</strain>
    </source>
</reference>
<keyword evidence="2" id="KW-0808">Transferase</keyword>